<sequence length="457" mass="51270">MDMRNGGTISVVMLPWLAHGHISPFLELAKKLSRRNFYIYFCSTPVNLGCIKGKLNQENSRSIHLVELHLPSSPDLPPHYHTTNGLPPHLMPTLKKAFDTANHSFADILKSLKPDLLIYDILQPWAPTAASSLDIPAILFFSTGAAVLSIILHLGKRPGTVYPFPEIFHLQDFRRTTELNRVTGSGANNMKDEERAAECLKQSSNVILIKTFREMGGKYIDYISALSEKKLIPVGPLVADSTEEFENAAIIDWLNKKDKLSAVLVSFGSEYFMSKEEMEEIAHGLELSRVSFIWVVRILQGNKINNAEEALPEGYIRRVGERGMVVEGWAPQKKILGHTSIGGFVSHCGWSSIMESIKFGVPIVAIPMQIDQPFNAKLLEAVGVGVEVKRNEDRRLEREEIARVIKEVVVEKSGENVRRKVREMSENMRKKADEEIAEVAEELVRLRKRDVAAASYS</sequence>
<keyword evidence="3" id="KW-0328">Glycosyltransferase</keyword>
<dbReference type="SUPFAM" id="SSF53756">
    <property type="entry name" value="UDP-Glycosyltransferase/glycogen phosphorylase"/>
    <property type="match status" value="1"/>
</dbReference>
<gene>
    <name evidence="7" type="ORF">VitviT2T_005959</name>
</gene>
<proteinExistence type="inferred from homology"/>
<feature type="domain" description="Glycosyltransferase N-terminal" evidence="6">
    <location>
        <begin position="8"/>
        <end position="237"/>
    </location>
</feature>
<evidence type="ECO:0000256" key="4">
    <source>
        <dbReference type="RuleBase" id="RU362057"/>
    </source>
</evidence>
<comment type="similarity">
    <text evidence="1 3">Belongs to the UDP-glycosyltransferase family.</text>
</comment>
<protein>
    <recommendedName>
        <fullName evidence="4">Glycosyltransferase</fullName>
        <ecNumber evidence="4">2.4.1.-</ecNumber>
    </recommendedName>
</protein>
<evidence type="ECO:0000256" key="5">
    <source>
        <dbReference type="SAM" id="Coils"/>
    </source>
</evidence>
<name>A0ABY9BUK8_VITVI</name>
<reference evidence="7 8" key="1">
    <citation type="journal article" date="2023" name="Hortic Res">
        <title>The complete reference genome for grapevine (Vitis vinifera L.) genetics and breeding.</title>
        <authorList>
            <person name="Shi X."/>
            <person name="Cao S."/>
            <person name="Wang X."/>
            <person name="Huang S."/>
            <person name="Wang Y."/>
            <person name="Liu Z."/>
            <person name="Liu W."/>
            <person name="Leng X."/>
            <person name="Peng Y."/>
            <person name="Wang N."/>
            <person name="Wang Y."/>
            <person name="Ma Z."/>
            <person name="Xu X."/>
            <person name="Zhang F."/>
            <person name="Xue H."/>
            <person name="Zhong H."/>
            <person name="Wang Y."/>
            <person name="Zhang K."/>
            <person name="Velt A."/>
            <person name="Avia K."/>
            <person name="Holtgrawe D."/>
            <person name="Grimplet J."/>
            <person name="Matus J.T."/>
            <person name="Ware D."/>
            <person name="Wu X."/>
            <person name="Wang H."/>
            <person name="Liu C."/>
            <person name="Fang Y."/>
            <person name="Rustenholz C."/>
            <person name="Cheng Z."/>
            <person name="Xiao H."/>
            <person name="Zhou Y."/>
        </authorList>
    </citation>
    <scope>NUCLEOTIDE SEQUENCE [LARGE SCALE GENOMIC DNA]</scope>
    <source>
        <strain evidence="8">cv. Pinot noir / PN40024</strain>
        <tissue evidence="7">Leaf</tissue>
    </source>
</reference>
<dbReference type="Pfam" id="PF00201">
    <property type="entry name" value="UDPGT"/>
    <property type="match status" value="1"/>
</dbReference>
<dbReference type="EMBL" id="CP126651">
    <property type="protein sequence ID" value="WJZ86511.1"/>
    <property type="molecule type" value="Genomic_DNA"/>
</dbReference>
<dbReference type="EC" id="2.4.1.-" evidence="4"/>
<evidence type="ECO:0000256" key="2">
    <source>
        <dbReference type="ARBA" id="ARBA00022679"/>
    </source>
</evidence>
<organism evidence="7 8">
    <name type="scientific">Vitis vinifera</name>
    <name type="common">Grape</name>
    <dbReference type="NCBI Taxonomy" id="29760"/>
    <lineage>
        <taxon>Eukaryota</taxon>
        <taxon>Viridiplantae</taxon>
        <taxon>Streptophyta</taxon>
        <taxon>Embryophyta</taxon>
        <taxon>Tracheophyta</taxon>
        <taxon>Spermatophyta</taxon>
        <taxon>Magnoliopsida</taxon>
        <taxon>eudicotyledons</taxon>
        <taxon>Gunneridae</taxon>
        <taxon>Pentapetalae</taxon>
        <taxon>rosids</taxon>
        <taxon>Vitales</taxon>
        <taxon>Vitaceae</taxon>
        <taxon>Viteae</taxon>
        <taxon>Vitis</taxon>
    </lineage>
</organism>
<dbReference type="CDD" id="cd03784">
    <property type="entry name" value="GT1_Gtf-like"/>
    <property type="match status" value="1"/>
</dbReference>
<keyword evidence="2 3" id="KW-0808">Transferase</keyword>
<dbReference type="PANTHER" id="PTHR48044:SF29">
    <property type="entry name" value="GLYCOSYLTRANSFERASE"/>
    <property type="match status" value="1"/>
</dbReference>
<evidence type="ECO:0000313" key="7">
    <source>
        <dbReference type="EMBL" id="WJZ86511.1"/>
    </source>
</evidence>
<dbReference type="Gene3D" id="3.40.50.2000">
    <property type="entry name" value="Glycogen Phosphorylase B"/>
    <property type="match status" value="2"/>
</dbReference>
<dbReference type="Proteomes" id="UP001227230">
    <property type="component" value="Chromosome 4"/>
</dbReference>
<keyword evidence="5" id="KW-0175">Coiled coil</keyword>
<dbReference type="InterPro" id="IPR002213">
    <property type="entry name" value="UDP_glucos_trans"/>
</dbReference>
<evidence type="ECO:0000313" key="8">
    <source>
        <dbReference type="Proteomes" id="UP001227230"/>
    </source>
</evidence>
<keyword evidence="8" id="KW-1185">Reference proteome</keyword>
<accession>A0ABY9BUK8</accession>
<evidence type="ECO:0000256" key="1">
    <source>
        <dbReference type="ARBA" id="ARBA00009995"/>
    </source>
</evidence>
<dbReference type="InterPro" id="IPR035595">
    <property type="entry name" value="UDP_glycos_trans_CS"/>
</dbReference>
<evidence type="ECO:0000256" key="3">
    <source>
        <dbReference type="RuleBase" id="RU003718"/>
    </source>
</evidence>
<evidence type="ECO:0000259" key="6">
    <source>
        <dbReference type="Pfam" id="PF26168"/>
    </source>
</evidence>
<feature type="coiled-coil region" evidence="5">
    <location>
        <begin position="422"/>
        <end position="449"/>
    </location>
</feature>
<dbReference type="InterPro" id="IPR058980">
    <property type="entry name" value="Glyco_transf_N"/>
</dbReference>
<dbReference type="PANTHER" id="PTHR48044">
    <property type="entry name" value="GLYCOSYLTRANSFERASE"/>
    <property type="match status" value="1"/>
</dbReference>
<dbReference type="Pfam" id="PF26168">
    <property type="entry name" value="Glyco_transf_N"/>
    <property type="match status" value="1"/>
</dbReference>
<dbReference type="PROSITE" id="PS00375">
    <property type="entry name" value="UDPGT"/>
    <property type="match status" value="1"/>
</dbReference>